<dbReference type="GeneID" id="19402057"/>
<dbReference type="HOGENOM" id="CLU_2172641_0_0_1"/>
<reference evidence="1 2" key="1">
    <citation type="journal article" date="2012" name="PLoS Pathog.">
        <title>Diverse lifestyles and strategies of plant pathogenesis encoded in the genomes of eighteen Dothideomycetes fungi.</title>
        <authorList>
            <person name="Ohm R.A."/>
            <person name="Feau N."/>
            <person name="Henrissat B."/>
            <person name="Schoch C.L."/>
            <person name="Horwitz B.A."/>
            <person name="Barry K.W."/>
            <person name="Condon B.J."/>
            <person name="Copeland A.C."/>
            <person name="Dhillon B."/>
            <person name="Glaser F."/>
            <person name="Hesse C.N."/>
            <person name="Kosti I."/>
            <person name="LaButti K."/>
            <person name="Lindquist E.A."/>
            <person name="Lucas S."/>
            <person name="Salamov A.A."/>
            <person name="Bradshaw R.E."/>
            <person name="Ciuffetti L."/>
            <person name="Hamelin R.C."/>
            <person name="Kema G.H.J."/>
            <person name="Lawrence C."/>
            <person name="Scott J.A."/>
            <person name="Spatafora J.W."/>
            <person name="Turgeon B.G."/>
            <person name="de Wit P.J.G.M."/>
            <person name="Zhong S."/>
            <person name="Goodwin S.B."/>
            <person name="Grigoriev I.V."/>
        </authorList>
    </citation>
    <scope>NUCLEOTIDE SEQUENCE [LARGE SCALE GENOMIC DNA]</scope>
    <source>
        <strain evidence="2">28A</strain>
    </source>
</reference>
<dbReference type="RefSeq" id="XP_008020088.1">
    <property type="nucleotide sequence ID" value="XM_008021897.1"/>
</dbReference>
<organism evidence="1 2">
    <name type="scientific">Exserohilum turcicum (strain 28A)</name>
    <name type="common">Northern leaf blight fungus</name>
    <name type="synonym">Setosphaeria turcica</name>
    <dbReference type="NCBI Taxonomy" id="671987"/>
    <lineage>
        <taxon>Eukaryota</taxon>
        <taxon>Fungi</taxon>
        <taxon>Dikarya</taxon>
        <taxon>Ascomycota</taxon>
        <taxon>Pezizomycotina</taxon>
        <taxon>Dothideomycetes</taxon>
        <taxon>Pleosporomycetidae</taxon>
        <taxon>Pleosporales</taxon>
        <taxon>Pleosporineae</taxon>
        <taxon>Pleosporaceae</taxon>
        <taxon>Exserohilum</taxon>
    </lineage>
</organism>
<sequence length="110" mass="12045">MRSVSGAVDRASIRCEGMEAGHVEIDDINAGHGSEQRQRWSSAILALILRSRHYSFTMTIPASMPLLAVKEPGQSCGHDLAGGAFVHRWRSTAQRTDSSAVFYVQRASSR</sequence>
<dbReference type="Proteomes" id="UP000016935">
    <property type="component" value="Unassembled WGS sequence"/>
</dbReference>
<gene>
    <name evidence="1" type="ORF">SETTUDRAFT_18481</name>
</gene>
<accession>R0J4F2</accession>
<evidence type="ECO:0000313" key="1">
    <source>
        <dbReference type="EMBL" id="EOA91820.1"/>
    </source>
</evidence>
<evidence type="ECO:0000313" key="2">
    <source>
        <dbReference type="Proteomes" id="UP000016935"/>
    </source>
</evidence>
<dbReference type="EMBL" id="KB908481">
    <property type="protein sequence ID" value="EOA91820.1"/>
    <property type="molecule type" value="Genomic_DNA"/>
</dbReference>
<proteinExistence type="predicted"/>
<dbReference type="AlphaFoldDB" id="R0J4F2"/>
<name>R0J4F2_EXST2</name>
<protein>
    <submittedName>
        <fullName evidence="1">Uncharacterized protein</fullName>
    </submittedName>
</protein>
<keyword evidence="2" id="KW-1185">Reference proteome</keyword>
<reference evidence="1 2" key="2">
    <citation type="journal article" date="2013" name="PLoS Genet.">
        <title>Comparative genome structure, secondary metabolite, and effector coding capacity across Cochliobolus pathogens.</title>
        <authorList>
            <person name="Condon B.J."/>
            <person name="Leng Y."/>
            <person name="Wu D."/>
            <person name="Bushley K.E."/>
            <person name="Ohm R.A."/>
            <person name="Otillar R."/>
            <person name="Martin J."/>
            <person name="Schackwitz W."/>
            <person name="Grimwood J."/>
            <person name="MohdZainudin N."/>
            <person name="Xue C."/>
            <person name="Wang R."/>
            <person name="Manning V.A."/>
            <person name="Dhillon B."/>
            <person name="Tu Z.J."/>
            <person name="Steffenson B.J."/>
            <person name="Salamov A."/>
            <person name="Sun H."/>
            <person name="Lowry S."/>
            <person name="LaButti K."/>
            <person name="Han J."/>
            <person name="Copeland A."/>
            <person name="Lindquist E."/>
            <person name="Barry K."/>
            <person name="Schmutz J."/>
            <person name="Baker S.E."/>
            <person name="Ciuffetti L.M."/>
            <person name="Grigoriev I.V."/>
            <person name="Zhong S."/>
            <person name="Turgeon B.G."/>
        </authorList>
    </citation>
    <scope>NUCLEOTIDE SEQUENCE [LARGE SCALE GENOMIC DNA]</scope>
    <source>
        <strain evidence="2">28A</strain>
    </source>
</reference>